<sequence>MANFIKNFKNQNFKDGFIPESILAELSSKWNGSLQYVYDQNGSYILTPTTEEVKVMLKNFQVENIDEIKKNCKKENITMDEIISYSYNAQKIIYLKPQKDFRQYINDIEVDTKDMVIFKEGQIDFKHGKMFIQPQKMNNRVKLLIGNGIEEHSYEFVQRPIESLTKRYFVSSEDSKISIEYVIDDSKIKFNMEINYQNIDNVSDYLKTLSFIQSLFDKGMFINKKRITSPDSKDVNYNQRKQLIELWKKIELIEKEMKIQFQLKKDVLNKDEYISVCLLYRTIIEKEPVKRNQKINNFSYSYEEISEEIIENIKQRKNNNFCLEFYEKKEIEILGQKIEMYELRCYFNLYVNEIEKLEEKNKYILILKENKKNKMFNSVMLFKTQDNLEEFINNKEHFNILYKAKQLFNEENNQNV</sequence>
<name>A0A829Z7M9_9FIRM</name>
<dbReference type="Pfam" id="PF16873">
    <property type="entry name" value="AbiGii_2"/>
    <property type="match status" value="1"/>
</dbReference>
<dbReference type="Proteomes" id="UP000490821">
    <property type="component" value="Unassembled WGS sequence"/>
</dbReference>
<organism evidence="1 2">
    <name type="scientific">Thomasclavelia cocleata</name>
    <dbReference type="NCBI Taxonomy" id="69824"/>
    <lineage>
        <taxon>Bacteria</taxon>
        <taxon>Bacillati</taxon>
        <taxon>Bacillota</taxon>
        <taxon>Erysipelotrichia</taxon>
        <taxon>Erysipelotrichales</taxon>
        <taxon>Coprobacillaceae</taxon>
        <taxon>Thomasclavelia</taxon>
    </lineage>
</organism>
<gene>
    <name evidence="1" type="ORF">IMSAGC017_00207</name>
</gene>
<evidence type="ECO:0000313" key="2">
    <source>
        <dbReference type="Proteomes" id="UP000490821"/>
    </source>
</evidence>
<evidence type="ECO:0000313" key="1">
    <source>
        <dbReference type="EMBL" id="GFI40176.1"/>
    </source>
</evidence>
<protein>
    <submittedName>
        <fullName evidence="1">Uncharacterized protein</fullName>
    </submittedName>
</protein>
<dbReference type="EMBL" id="BLMI01000028">
    <property type="protein sequence ID" value="GFI40176.1"/>
    <property type="molecule type" value="Genomic_DNA"/>
</dbReference>
<accession>A0A829Z7M9</accession>
<dbReference type="InterPro" id="IPR031707">
    <property type="entry name" value="AbiGii_2"/>
</dbReference>
<dbReference type="AlphaFoldDB" id="A0A829Z7M9"/>
<comment type="caution">
    <text evidence="1">The sequence shown here is derived from an EMBL/GenBank/DDBJ whole genome shotgun (WGS) entry which is preliminary data.</text>
</comment>
<reference evidence="1 2" key="1">
    <citation type="journal article" date="2020" name="Microbiome">
        <title>Single-cell genomics of uncultured bacteria reveals dietary fiber responders in the mouse gut microbiota.</title>
        <authorList>
            <person name="Chijiiwa R."/>
            <person name="Hosokawa M."/>
            <person name="Kogawa M."/>
            <person name="Nishikawa Y."/>
            <person name="Ide K."/>
            <person name="Sakanashi C."/>
            <person name="Takahashi K."/>
            <person name="Takeyama H."/>
        </authorList>
    </citation>
    <scope>NUCLEOTIDE SEQUENCE [LARGE SCALE GENOMIC DNA]</scope>
    <source>
        <strain evidence="1">IMSAGC_017</strain>
    </source>
</reference>
<dbReference type="RefSeq" id="WP_172471750.1">
    <property type="nucleotide sequence ID" value="NZ_BLMI01000028.1"/>
</dbReference>
<proteinExistence type="predicted"/>